<evidence type="ECO:0000313" key="1">
    <source>
        <dbReference type="EMBL" id="MBW4565627.1"/>
    </source>
</evidence>
<accession>A0A951Q5D2</accession>
<dbReference type="EMBL" id="JAHHHN010000043">
    <property type="protein sequence ID" value="MBW4565627.1"/>
    <property type="molecule type" value="Genomic_DNA"/>
</dbReference>
<organism evidence="1 2">
    <name type="scientific">Mojavia pulchra JT2-VF2</name>
    <dbReference type="NCBI Taxonomy" id="287848"/>
    <lineage>
        <taxon>Bacteria</taxon>
        <taxon>Bacillati</taxon>
        <taxon>Cyanobacteriota</taxon>
        <taxon>Cyanophyceae</taxon>
        <taxon>Nostocales</taxon>
        <taxon>Nostocaceae</taxon>
    </lineage>
</organism>
<reference evidence="1" key="2">
    <citation type="journal article" date="2022" name="Microbiol. Resour. Announc.">
        <title>Metagenome Sequencing to Explore Phylogenomics of Terrestrial Cyanobacteria.</title>
        <authorList>
            <person name="Ward R.D."/>
            <person name="Stajich J.E."/>
            <person name="Johansen J.R."/>
            <person name="Huntemann M."/>
            <person name="Clum A."/>
            <person name="Foster B."/>
            <person name="Foster B."/>
            <person name="Roux S."/>
            <person name="Palaniappan K."/>
            <person name="Varghese N."/>
            <person name="Mukherjee S."/>
            <person name="Reddy T.B.K."/>
            <person name="Daum C."/>
            <person name="Copeland A."/>
            <person name="Chen I.A."/>
            <person name="Ivanova N.N."/>
            <person name="Kyrpides N.C."/>
            <person name="Shapiro N."/>
            <person name="Eloe-Fadrosh E.A."/>
            <person name="Pietrasiak N."/>
        </authorList>
    </citation>
    <scope>NUCLEOTIDE SEQUENCE</scope>
    <source>
        <strain evidence="1">JT2-VF2</strain>
    </source>
</reference>
<dbReference type="Proteomes" id="UP000715781">
    <property type="component" value="Unassembled WGS sequence"/>
</dbReference>
<name>A0A951Q5D2_9NOST</name>
<gene>
    <name evidence="1" type="ORF">KME32_32010</name>
</gene>
<protein>
    <submittedName>
        <fullName evidence="1">Uncharacterized protein</fullName>
    </submittedName>
</protein>
<dbReference type="AlphaFoldDB" id="A0A951Q5D2"/>
<reference evidence="1" key="1">
    <citation type="submission" date="2021-05" db="EMBL/GenBank/DDBJ databases">
        <authorList>
            <person name="Pietrasiak N."/>
            <person name="Ward R."/>
            <person name="Stajich J.E."/>
            <person name="Kurbessoian T."/>
        </authorList>
    </citation>
    <scope>NUCLEOTIDE SEQUENCE</scope>
    <source>
        <strain evidence="1">JT2-VF2</strain>
    </source>
</reference>
<proteinExistence type="predicted"/>
<evidence type="ECO:0000313" key="2">
    <source>
        <dbReference type="Proteomes" id="UP000715781"/>
    </source>
</evidence>
<sequence length="70" mass="7980">MYSLPNTELNPEIPFLETLQSAILCDGINPFVGQDIDVNSYIISCEKNFESESVNQLSYHFEQEFTSTDI</sequence>
<comment type="caution">
    <text evidence="1">The sequence shown here is derived from an EMBL/GenBank/DDBJ whole genome shotgun (WGS) entry which is preliminary data.</text>
</comment>